<accession>A0ABP6QHF1</accession>
<reference evidence="3" key="1">
    <citation type="journal article" date="2019" name="Int. J. Syst. Evol. Microbiol.">
        <title>The Global Catalogue of Microorganisms (GCM) 10K type strain sequencing project: providing services to taxonomists for standard genome sequencing and annotation.</title>
        <authorList>
            <consortium name="The Broad Institute Genomics Platform"/>
            <consortium name="The Broad Institute Genome Sequencing Center for Infectious Disease"/>
            <person name="Wu L."/>
            <person name="Ma J."/>
        </authorList>
    </citation>
    <scope>NUCLEOTIDE SEQUENCE [LARGE SCALE GENOMIC DNA]</scope>
    <source>
        <strain evidence="3">JCM 9377</strain>
    </source>
</reference>
<feature type="transmembrane region" description="Helical" evidence="1">
    <location>
        <begin position="318"/>
        <end position="335"/>
    </location>
</feature>
<keyword evidence="1" id="KW-0812">Transmembrane</keyword>
<dbReference type="Proteomes" id="UP001501237">
    <property type="component" value="Unassembled WGS sequence"/>
</dbReference>
<dbReference type="RefSeq" id="WP_344834552.1">
    <property type="nucleotide sequence ID" value="NZ_BAAAUV010000018.1"/>
</dbReference>
<keyword evidence="3" id="KW-1185">Reference proteome</keyword>
<feature type="transmembrane region" description="Helical" evidence="1">
    <location>
        <begin position="106"/>
        <end position="124"/>
    </location>
</feature>
<feature type="transmembrane region" description="Helical" evidence="1">
    <location>
        <begin position="130"/>
        <end position="147"/>
    </location>
</feature>
<evidence type="ECO:0000313" key="2">
    <source>
        <dbReference type="EMBL" id="GAA3228560.1"/>
    </source>
</evidence>
<keyword evidence="1" id="KW-1133">Transmembrane helix</keyword>
<feature type="transmembrane region" description="Helical" evidence="1">
    <location>
        <begin position="159"/>
        <end position="178"/>
    </location>
</feature>
<keyword evidence="1" id="KW-0472">Membrane</keyword>
<feature type="transmembrane region" description="Helical" evidence="1">
    <location>
        <begin position="241"/>
        <end position="263"/>
    </location>
</feature>
<feature type="transmembrane region" description="Helical" evidence="1">
    <location>
        <begin position="275"/>
        <end position="297"/>
    </location>
</feature>
<evidence type="ECO:0000256" key="1">
    <source>
        <dbReference type="SAM" id="Phobius"/>
    </source>
</evidence>
<organism evidence="2 3">
    <name type="scientific">Actinocorallia longicatena</name>
    <dbReference type="NCBI Taxonomy" id="111803"/>
    <lineage>
        <taxon>Bacteria</taxon>
        <taxon>Bacillati</taxon>
        <taxon>Actinomycetota</taxon>
        <taxon>Actinomycetes</taxon>
        <taxon>Streptosporangiales</taxon>
        <taxon>Thermomonosporaceae</taxon>
        <taxon>Actinocorallia</taxon>
    </lineage>
</organism>
<feature type="transmembrane region" description="Helical" evidence="1">
    <location>
        <begin position="74"/>
        <end position="94"/>
    </location>
</feature>
<comment type="caution">
    <text evidence="2">The sequence shown here is derived from an EMBL/GenBank/DDBJ whole genome shotgun (WGS) entry which is preliminary data.</text>
</comment>
<evidence type="ECO:0008006" key="4">
    <source>
        <dbReference type="Google" id="ProtNLM"/>
    </source>
</evidence>
<dbReference type="EMBL" id="BAAAUV010000018">
    <property type="protein sequence ID" value="GAA3228560.1"/>
    <property type="molecule type" value="Genomic_DNA"/>
</dbReference>
<proteinExistence type="predicted"/>
<gene>
    <name evidence="2" type="ORF">GCM10010468_58020</name>
</gene>
<evidence type="ECO:0000313" key="3">
    <source>
        <dbReference type="Proteomes" id="UP001501237"/>
    </source>
</evidence>
<name>A0ABP6QHF1_9ACTN</name>
<feature type="transmembrane region" description="Helical" evidence="1">
    <location>
        <begin position="198"/>
        <end position="220"/>
    </location>
</feature>
<protein>
    <recommendedName>
        <fullName evidence="4">Glycosyltransferase RgtA/B/C/D-like domain-containing protein</fullName>
    </recommendedName>
</protein>
<sequence>MGYAFAAVFALVGWWRGLRPLGDNSFLTHLATGRWILDHGLPRADPFSFTAPGDPWVLQSWLVELLYAGLDRSFGGSAIQLLNAAAGAGIGWSAYRLALRLSGDRVRAALLTASALSASVWFWWERPLLFGIAFLLALVWAVECPGSPLGRRPLVTLPILFWLWTSSHGTFALGYVYLGLHLAGRWAEGERPSLRHGLLPAALLAFAAGFANPYGWRLVAFPAKLMARGSVLENISEWQSPSFRVPLGMLLALFLGLTVVILARTRPGRRDLLVVLPFLFLALWAQRNIALAPLVVLPVLARLVERAETPERRAGRPFAVTASAAVLAIAASFLVQSASAPAYGLGRSPVAAVRAVEREGLIGRRILTVDAWGCYLIYAYAGRQPVFVDDRFDLYPERVTGDYLKLLDGDRDWRAILGRYAFDVVVWPEEKPLSEYLAADPGWRQVFRDAMAAVYVRTPP</sequence>